<keyword evidence="2" id="KW-1185">Reference proteome</keyword>
<accession>A0A2P8H5D5</accession>
<evidence type="ECO:0000313" key="2">
    <source>
        <dbReference type="Proteomes" id="UP000242682"/>
    </source>
</evidence>
<proteinExistence type="predicted"/>
<comment type="caution">
    <text evidence="1">The sequence shown here is derived from an EMBL/GenBank/DDBJ whole genome shotgun (WGS) entry which is preliminary data.</text>
</comment>
<dbReference type="OrthoDB" id="2453941at2"/>
<dbReference type="EMBL" id="PYAT01000002">
    <property type="protein sequence ID" value="PSL41404.1"/>
    <property type="molecule type" value="Genomic_DNA"/>
</dbReference>
<reference evidence="1 2" key="1">
    <citation type="submission" date="2018-03" db="EMBL/GenBank/DDBJ databases">
        <title>Genomic Encyclopedia of Type Strains, Phase III (KMG-III): the genomes of soil and plant-associated and newly described type strains.</title>
        <authorList>
            <person name="Whitman W."/>
        </authorList>
    </citation>
    <scope>NUCLEOTIDE SEQUENCE [LARGE SCALE GENOMIC DNA]</scope>
    <source>
        <strain evidence="1 2">CGMCC 1.12259</strain>
    </source>
</reference>
<dbReference type="Proteomes" id="UP000242682">
    <property type="component" value="Unassembled WGS sequence"/>
</dbReference>
<protein>
    <submittedName>
        <fullName evidence="1">Uncharacterized protein</fullName>
    </submittedName>
</protein>
<organism evidence="1 2">
    <name type="scientific">Planomicrobium soli</name>
    <dbReference type="NCBI Taxonomy" id="1176648"/>
    <lineage>
        <taxon>Bacteria</taxon>
        <taxon>Bacillati</taxon>
        <taxon>Bacillota</taxon>
        <taxon>Bacilli</taxon>
        <taxon>Bacillales</taxon>
        <taxon>Caryophanaceae</taxon>
        <taxon>Planomicrobium</taxon>
    </lineage>
</organism>
<gene>
    <name evidence="1" type="ORF">B0H99_10287</name>
</gene>
<sequence>MSLFVKGRSYYFTRVKDIHAEDGTVYITLFARLIVKTAAKTKTTWVEIEEVNWEQASEKLRTMPNSMYTYGISESVFLELLRVSTICHKELYFLTPIYLTKNRVQMK</sequence>
<evidence type="ECO:0000313" key="1">
    <source>
        <dbReference type="EMBL" id="PSL41404.1"/>
    </source>
</evidence>
<name>A0A2P8H5D5_9BACL</name>
<dbReference type="AlphaFoldDB" id="A0A2P8H5D5"/>